<name>A0A7I9WQG9_9MYCO</name>
<dbReference type="AlphaFoldDB" id="A0A7I9WQG9"/>
<dbReference type="Proteomes" id="UP000465241">
    <property type="component" value="Unassembled WGS sequence"/>
</dbReference>
<gene>
    <name evidence="1" type="ORF">MMUR_40090</name>
</gene>
<evidence type="ECO:0000313" key="2">
    <source>
        <dbReference type="Proteomes" id="UP000465241"/>
    </source>
</evidence>
<keyword evidence="2" id="KW-1185">Reference proteome</keyword>
<organism evidence="1 2">
    <name type="scientific">Mycolicibacterium murale</name>
    <dbReference type="NCBI Taxonomy" id="182220"/>
    <lineage>
        <taxon>Bacteria</taxon>
        <taxon>Bacillati</taxon>
        <taxon>Actinomycetota</taxon>
        <taxon>Actinomycetes</taxon>
        <taxon>Mycobacteriales</taxon>
        <taxon>Mycobacteriaceae</taxon>
        <taxon>Mycolicibacterium</taxon>
    </lineage>
</organism>
<proteinExistence type="predicted"/>
<evidence type="ECO:0000313" key="1">
    <source>
        <dbReference type="EMBL" id="GFG59873.1"/>
    </source>
</evidence>
<accession>A0A7I9WQG9</accession>
<comment type="caution">
    <text evidence="1">The sequence shown here is derived from an EMBL/GenBank/DDBJ whole genome shotgun (WGS) entry which is preliminary data.</text>
</comment>
<protein>
    <submittedName>
        <fullName evidence="1">Uncharacterized protein</fullName>
    </submittedName>
</protein>
<sequence>MGSVVGRADSIPRTDCGDWPPAFSSCTLVCGPALMLIPAFGGIGCELPTEIPYEALELVRLPGACPALPS</sequence>
<dbReference type="EMBL" id="BLKT01000003">
    <property type="protein sequence ID" value="GFG59873.1"/>
    <property type="molecule type" value="Genomic_DNA"/>
</dbReference>
<reference evidence="1 2" key="1">
    <citation type="journal article" date="2019" name="Emerg. Microbes Infect.">
        <title>Comprehensive subspecies identification of 175 nontuberculous mycobacteria species based on 7547 genomic profiles.</title>
        <authorList>
            <person name="Matsumoto Y."/>
            <person name="Kinjo T."/>
            <person name="Motooka D."/>
            <person name="Nabeya D."/>
            <person name="Jung N."/>
            <person name="Uechi K."/>
            <person name="Horii T."/>
            <person name="Iida T."/>
            <person name="Fujita J."/>
            <person name="Nakamura S."/>
        </authorList>
    </citation>
    <scope>NUCLEOTIDE SEQUENCE [LARGE SCALE GENOMIC DNA]</scope>
    <source>
        <strain evidence="1 2">JCM 13392</strain>
    </source>
</reference>